<name>A0A166ZFQ6_METRR</name>
<reference evidence="1 2" key="1">
    <citation type="journal article" date="2016" name="Genome Biol. Evol.">
        <title>Divergent and convergent evolution of fungal pathogenicity.</title>
        <authorList>
            <person name="Shang Y."/>
            <person name="Xiao G."/>
            <person name="Zheng P."/>
            <person name="Cen K."/>
            <person name="Zhan S."/>
            <person name="Wang C."/>
        </authorList>
    </citation>
    <scope>NUCLEOTIDE SEQUENCE [LARGE SCALE GENOMIC DNA]</scope>
    <source>
        <strain evidence="1 2">RCEF 4871</strain>
    </source>
</reference>
<protein>
    <submittedName>
        <fullName evidence="1">Uncharacterized protein</fullName>
    </submittedName>
</protein>
<evidence type="ECO:0000313" key="1">
    <source>
        <dbReference type="EMBL" id="OAA37873.1"/>
    </source>
</evidence>
<gene>
    <name evidence="1" type="ORF">NOR_06950</name>
</gene>
<dbReference type="EMBL" id="AZHC01000028">
    <property type="protein sequence ID" value="OAA37873.1"/>
    <property type="molecule type" value="Genomic_DNA"/>
</dbReference>
<keyword evidence="2" id="KW-1185">Reference proteome</keyword>
<proteinExistence type="predicted"/>
<evidence type="ECO:0000313" key="2">
    <source>
        <dbReference type="Proteomes" id="UP000243498"/>
    </source>
</evidence>
<dbReference type="AlphaFoldDB" id="A0A166ZFQ6"/>
<organism evidence="1 2">
    <name type="scientific">Metarhizium rileyi (strain RCEF 4871)</name>
    <name type="common">Nomuraea rileyi</name>
    <dbReference type="NCBI Taxonomy" id="1649241"/>
    <lineage>
        <taxon>Eukaryota</taxon>
        <taxon>Fungi</taxon>
        <taxon>Dikarya</taxon>
        <taxon>Ascomycota</taxon>
        <taxon>Pezizomycotina</taxon>
        <taxon>Sordariomycetes</taxon>
        <taxon>Hypocreomycetidae</taxon>
        <taxon>Hypocreales</taxon>
        <taxon>Clavicipitaceae</taxon>
        <taxon>Metarhizium</taxon>
    </lineage>
</organism>
<accession>A0A166ZFQ6</accession>
<comment type="caution">
    <text evidence="1">The sequence shown here is derived from an EMBL/GenBank/DDBJ whole genome shotgun (WGS) entry which is preliminary data.</text>
</comment>
<dbReference type="Proteomes" id="UP000243498">
    <property type="component" value="Unassembled WGS sequence"/>
</dbReference>
<sequence>MDAVGERELDQKLLCNVESTATMVRCKHDVAQGINAVPTGASVSVGNAGAMSFKHVMINAAARRPIQIKKKGEPLYVSGRCLLMQATQLAANSDSAGRQSCWAICQPEIDGEMT</sequence>